<dbReference type="Proteomes" id="UP000265140">
    <property type="component" value="Chromosome 6"/>
</dbReference>
<dbReference type="InterPro" id="IPR018114">
    <property type="entry name" value="TRYPSIN_HIS"/>
</dbReference>
<evidence type="ECO:0000256" key="1">
    <source>
        <dbReference type="ARBA" id="ARBA00022670"/>
    </source>
</evidence>
<dbReference type="FunFam" id="2.40.10.10:FF:000024">
    <property type="entry name" value="Serine protease 53"/>
    <property type="match status" value="1"/>
</dbReference>
<evidence type="ECO:0000256" key="4">
    <source>
        <dbReference type="ARBA" id="ARBA00022825"/>
    </source>
</evidence>
<dbReference type="SUPFAM" id="SSF50494">
    <property type="entry name" value="Trypsin-like serine proteases"/>
    <property type="match status" value="1"/>
</dbReference>
<dbReference type="SMART" id="SM00020">
    <property type="entry name" value="Tryp_SPc"/>
    <property type="match status" value="1"/>
</dbReference>
<dbReference type="PROSITE" id="PS00135">
    <property type="entry name" value="TRYPSIN_SER"/>
    <property type="match status" value="1"/>
</dbReference>
<dbReference type="PRINTS" id="PR00722">
    <property type="entry name" value="CHYMOTRYPSIN"/>
</dbReference>
<reference evidence="9" key="3">
    <citation type="submission" date="2025-09" db="UniProtKB">
        <authorList>
            <consortium name="Ensembl"/>
        </authorList>
    </citation>
    <scope>IDENTIFICATION</scope>
</reference>
<evidence type="ECO:0000256" key="3">
    <source>
        <dbReference type="ARBA" id="ARBA00022801"/>
    </source>
</evidence>
<feature type="signal peptide" evidence="7">
    <location>
        <begin position="1"/>
        <end position="23"/>
    </location>
</feature>
<protein>
    <recommendedName>
        <fullName evidence="8">Peptidase S1 domain-containing protein</fullName>
    </recommendedName>
</protein>
<dbReference type="InterPro" id="IPR043504">
    <property type="entry name" value="Peptidase_S1_PA_chymotrypsin"/>
</dbReference>
<dbReference type="PANTHER" id="PTHR24252:SF7">
    <property type="entry name" value="HYALIN"/>
    <property type="match status" value="1"/>
</dbReference>
<dbReference type="GO" id="GO:0004252">
    <property type="term" value="F:serine-type endopeptidase activity"/>
    <property type="evidence" value="ECO:0007669"/>
    <property type="project" value="InterPro"/>
</dbReference>
<accession>A0AAY5KVR6</accession>
<reference evidence="9" key="2">
    <citation type="submission" date="2025-08" db="UniProtKB">
        <authorList>
            <consortium name="Ensembl"/>
        </authorList>
    </citation>
    <scope>IDENTIFICATION</scope>
</reference>
<evidence type="ECO:0000256" key="7">
    <source>
        <dbReference type="SAM" id="SignalP"/>
    </source>
</evidence>
<dbReference type="Ensembl" id="ENSELUT00000108663.1">
    <property type="protein sequence ID" value="ENSELUP00000090612.1"/>
    <property type="gene ID" value="ENSELUG00000010490.3"/>
</dbReference>
<dbReference type="InterPro" id="IPR009003">
    <property type="entry name" value="Peptidase_S1_PA"/>
</dbReference>
<dbReference type="InterPro" id="IPR001314">
    <property type="entry name" value="Peptidase_S1A"/>
</dbReference>
<keyword evidence="10" id="KW-1185">Reference proteome</keyword>
<dbReference type="Gene3D" id="2.40.10.10">
    <property type="entry name" value="Trypsin-like serine proteases"/>
    <property type="match status" value="2"/>
</dbReference>
<evidence type="ECO:0000259" key="8">
    <source>
        <dbReference type="PROSITE" id="PS50240"/>
    </source>
</evidence>
<dbReference type="GO" id="GO:0006508">
    <property type="term" value="P:proteolysis"/>
    <property type="evidence" value="ECO:0007669"/>
    <property type="project" value="UniProtKB-KW"/>
</dbReference>
<dbReference type="PROSITE" id="PS50240">
    <property type="entry name" value="TRYPSIN_DOM"/>
    <property type="match status" value="1"/>
</dbReference>
<feature type="chain" id="PRO_5044245230" description="Peptidase S1 domain-containing protein" evidence="7">
    <location>
        <begin position="24"/>
        <end position="326"/>
    </location>
</feature>
<evidence type="ECO:0000313" key="9">
    <source>
        <dbReference type="Ensembl" id="ENSELUP00000090612.1"/>
    </source>
</evidence>
<proteinExistence type="predicted"/>
<feature type="domain" description="Peptidase S1" evidence="8">
    <location>
        <begin position="32"/>
        <end position="262"/>
    </location>
</feature>
<dbReference type="InterPro" id="IPR033116">
    <property type="entry name" value="TRYPSIN_SER"/>
</dbReference>
<keyword evidence="1 6" id="KW-0645">Protease</keyword>
<sequence length="326" mass="35230">MSVYTCLYINLLWKTMVIINVFCGTAPLNPRIVGGQDAPPGSWPWQASLQQNGFHFCGGSLISSQWVLTAAHCFDSSDPRYWKVLFGLHTLVGNALACTLSEIIIHPEYNGATQDNDIALLRLSSPVNFTDFIRPVCLAAFGSAVNNGADVWLTGWGNINEGVSLPPPGTLQEVLVPVVGNRECDCLYGVGKITDNMLCAGFLQGGKDTCQGDSGGPMVMKQKSAWIQPGIVSWGFGCSRPNYPGIYTRVSQYQSWITSYISADPPGFVFLYGGVDGDSSFICPTATPPTTIEVFTEEYSIFDHGQGLFGCLYIVSSLFILGFAAI</sequence>
<organism evidence="9 10">
    <name type="scientific">Esox lucius</name>
    <name type="common">Northern pike</name>
    <dbReference type="NCBI Taxonomy" id="8010"/>
    <lineage>
        <taxon>Eukaryota</taxon>
        <taxon>Metazoa</taxon>
        <taxon>Chordata</taxon>
        <taxon>Craniata</taxon>
        <taxon>Vertebrata</taxon>
        <taxon>Euteleostomi</taxon>
        <taxon>Actinopterygii</taxon>
        <taxon>Neopterygii</taxon>
        <taxon>Teleostei</taxon>
        <taxon>Protacanthopterygii</taxon>
        <taxon>Esociformes</taxon>
        <taxon>Esocidae</taxon>
        <taxon>Esox</taxon>
    </lineage>
</organism>
<keyword evidence="2 7" id="KW-0732">Signal</keyword>
<dbReference type="AlphaFoldDB" id="A0AAY5KVR6"/>
<reference evidence="9 10" key="1">
    <citation type="submission" date="2020-02" db="EMBL/GenBank/DDBJ databases">
        <title>Esox lucius (northern pike) genome, fEsoLuc1, primary haplotype.</title>
        <authorList>
            <person name="Myers G."/>
            <person name="Karagic N."/>
            <person name="Meyer A."/>
            <person name="Pippel M."/>
            <person name="Reichard M."/>
            <person name="Winkler S."/>
            <person name="Tracey A."/>
            <person name="Sims Y."/>
            <person name="Howe K."/>
            <person name="Rhie A."/>
            <person name="Formenti G."/>
            <person name="Durbin R."/>
            <person name="Fedrigo O."/>
            <person name="Jarvis E.D."/>
        </authorList>
    </citation>
    <scope>NUCLEOTIDE SEQUENCE [LARGE SCALE GENOMIC DNA]</scope>
</reference>
<evidence type="ECO:0000256" key="6">
    <source>
        <dbReference type="RuleBase" id="RU363034"/>
    </source>
</evidence>
<dbReference type="PROSITE" id="PS00134">
    <property type="entry name" value="TRYPSIN_HIS"/>
    <property type="match status" value="1"/>
</dbReference>
<dbReference type="CDD" id="cd00190">
    <property type="entry name" value="Tryp_SPc"/>
    <property type="match status" value="1"/>
</dbReference>
<evidence type="ECO:0000256" key="2">
    <source>
        <dbReference type="ARBA" id="ARBA00022729"/>
    </source>
</evidence>
<dbReference type="GeneTree" id="ENSGT00940000163852"/>
<name>A0AAY5KVR6_ESOLU</name>
<dbReference type="PANTHER" id="PTHR24252">
    <property type="entry name" value="ACROSIN-RELATED"/>
    <property type="match status" value="1"/>
</dbReference>
<keyword evidence="4 6" id="KW-0720">Serine protease</keyword>
<evidence type="ECO:0000256" key="5">
    <source>
        <dbReference type="ARBA" id="ARBA00023157"/>
    </source>
</evidence>
<keyword evidence="5" id="KW-1015">Disulfide bond</keyword>
<keyword evidence="3 6" id="KW-0378">Hydrolase</keyword>
<dbReference type="Pfam" id="PF00089">
    <property type="entry name" value="Trypsin"/>
    <property type="match status" value="1"/>
</dbReference>
<evidence type="ECO:0000313" key="10">
    <source>
        <dbReference type="Proteomes" id="UP000265140"/>
    </source>
</evidence>
<dbReference type="InterPro" id="IPR001254">
    <property type="entry name" value="Trypsin_dom"/>
</dbReference>